<dbReference type="EMBL" id="FTPS01000001">
    <property type="protein sequence ID" value="SIT78247.1"/>
    <property type="molecule type" value="Genomic_DNA"/>
</dbReference>
<feature type="transmembrane region" description="Helical" evidence="3">
    <location>
        <begin position="150"/>
        <end position="168"/>
    </location>
</feature>
<feature type="compositionally biased region" description="Basic and acidic residues" evidence="2">
    <location>
        <begin position="628"/>
        <end position="670"/>
    </location>
</feature>
<keyword evidence="3" id="KW-0812">Transmembrane</keyword>
<sequence>MADPGNASTSLHSLRRVIALTRAGMVAERLLRAFWPLMTLVMALLGAVMLGVLDHLPGRIALGAGAVLLFAAFLHGLRRLRWPARAEALSRLDATLPGRPIAALMDAQAIGGGDSGSEALWQAHRRRMAARAVSARAVRPDLRLSRQDPFALRFMALLVLLLGVALGTPGRINDTGFLNAGGGNAVAGGPAWEGWIEPPRYTGRPALYLADQKGPELVLPEGSRILLRFYGDPGALSLAESVSGGAETGDATAPEITVVQGGELAVEGPQGQSWQVRMIPDHAPQVTIDGPPRDGAGGAMALAFTARDDYGVTGGEARIELDLDAVERRHGLAADPEPQAPVILPLPLPISGGRAEFTETLVEDLSRHLFAHLPVTITLRVRDAAGNSGESAPLSTRLPGRRFFDPMAAALAEQRRDLLWNRENAPRVAQILRAVSHRPDDDLFPSPASYLRLRAVLHRLETAMGGGLDDSGRDSIAAALWDLAVMIEEGELGDVLERLNRARERLSEAMKNGASDREIADLMQDLRDATRDYLRQLAEQDSDDGEQLSEEDSLRMEEGDLQAMMDRIQELMEQGRMAEAEQALQDLQRLMENMRVSRAPGDGTGGQGAMEGLAETLRDQQRLSDRAFRDFQDRFDPRGERGETGSGREGESDARGGLADEQRDLRERLGGQRNDMPAQRRGEGGEEDGEGESAGDALGRAEQAMREAEEALRSEDFGRAIDRQSEAMEALREGMRALDDNRNARSGEQDPQEGGEAGGERRANRDPLGRDIGGRGAANSDRPMLGRENLYDRARELLDEIRRRSGEGERPKAERDYLDRLLDQF</sequence>
<gene>
    <name evidence="4" type="ORF">SAMN05421849_0925</name>
</gene>
<evidence type="ECO:0000313" key="5">
    <source>
        <dbReference type="Proteomes" id="UP000192455"/>
    </source>
</evidence>
<keyword evidence="5" id="KW-1185">Reference proteome</keyword>
<dbReference type="RefSeq" id="WP_076648019.1">
    <property type="nucleotide sequence ID" value="NZ_FTPS01000001.1"/>
</dbReference>
<feature type="transmembrane region" description="Helical" evidence="3">
    <location>
        <begin position="59"/>
        <end position="77"/>
    </location>
</feature>
<dbReference type="NCBIfam" id="TIGR02302">
    <property type="entry name" value="aProt_lowcomp"/>
    <property type="match status" value="1"/>
</dbReference>
<evidence type="ECO:0000256" key="1">
    <source>
        <dbReference type="SAM" id="Coils"/>
    </source>
</evidence>
<accession>A0A1R3WK07</accession>
<name>A0A1R3WK07_9RHOB</name>
<dbReference type="InterPro" id="IPR012683">
    <property type="entry name" value="CHP02302_TM"/>
</dbReference>
<dbReference type="Pfam" id="PF13779">
    <property type="entry name" value="DUF4175"/>
    <property type="match status" value="1"/>
</dbReference>
<feature type="compositionally biased region" description="Basic and acidic residues" evidence="2">
    <location>
        <begin position="758"/>
        <end position="773"/>
    </location>
</feature>
<keyword evidence="3" id="KW-0472">Membrane</keyword>
<keyword evidence="3" id="KW-1133">Transmembrane helix</keyword>
<dbReference type="STRING" id="515897.SAMN05421849_0925"/>
<keyword evidence="1" id="KW-0175">Coiled coil</keyword>
<feature type="region of interest" description="Disordered" evidence="2">
    <location>
        <begin position="628"/>
        <end position="789"/>
    </location>
</feature>
<protein>
    <submittedName>
        <fullName evidence="4">TIGR02302 family protein</fullName>
    </submittedName>
</protein>
<dbReference type="AlphaFoldDB" id="A0A1R3WK07"/>
<proteinExistence type="predicted"/>
<organism evidence="4 5">
    <name type="scientific">Pontibaca methylaminivorans</name>
    <dbReference type="NCBI Taxonomy" id="515897"/>
    <lineage>
        <taxon>Bacteria</taxon>
        <taxon>Pseudomonadati</taxon>
        <taxon>Pseudomonadota</taxon>
        <taxon>Alphaproteobacteria</taxon>
        <taxon>Rhodobacterales</taxon>
        <taxon>Roseobacteraceae</taxon>
        <taxon>Pontibaca</taxon>
    </lineage>
</organism>
<evidence type="ECO:0000256" key="2">
    <source>
        <dbReference type="SAM" id="MobiDB-lite"/>
    </source>
</evidence>
<dbReference type="Proteomes" id="UP000192455">
    <property type="component" value="Unassembled WGS sequence"/>
</dbReference>
<dbReference type="OrthoDB" id="8477685at2"/>
<evidence type="ECO:0000256" key="3">
    <source>
        <dbReference type="SAM" id="Phobius"/>
    </source>
</evidence>
<feature type="coiled-coil region" evidence="1">
    <location>
        <begin position="554"/>
        <end position="597"/>
    </location>
</feature>
<evidence type="ECO:0000313" key="4">
    <source>
        <dbReference type="EMBL" id="SIT78247.1"/>
    </source>
</evidence>
<reference evidence="4 5" key="1">
    <citation type="submission" date="2017-01" db="EMBL/GenBank/DDBJ databases">
        <authorList>
            <person name="Mah S.A."/>
            <person name="Swanson W.J."/>
            <person name="Moy G.W."/>
            <person name="Vacquier V.D."/>
        </authorList>
    </citation>
    <scope>NUCLEOTIDE SEQUENCE [LARGE SCALE GENOMIC DNA]</scope>
    <source>
        <strain evidence="4 5">DSM 21219</strain>
    </source>
</reference>
<feature type="compositionally biased region" description="Basic and acidic residues" evidence="2">
    <location>
        <begin position="703"/>
        <end position="748"/>
    </location>
</feature>
<feature type="transmembrane region" description="Helical" evidence="3">
    <location>
        <begin position="33"/>
        <end position="53"/>
    </location>
</feature>